<proteinExistence type="predicted"/>
<dbReference type="GeneID" id="120265124"/>
<keyword evidence="1" id="KW-1133">Transmembrane helix</keyword>
<sequence length="144" mass="16240">MNLHSLSSHSHYPKPNFFPEKYTDYANKGKIDTSCASEVNGSIMDAKISKTRNTYMLGNSCRFQLEQDVLRLQKLLNEEMKLHAILENAMEQATITSSDLSSLPDNVSIFSFWIAAFHLKLAVFVCVAKSKIALKKFLQTCTSI</sequence>
<feature type="domain" description="Ternary complex factor MIP1 leucine-zipper" evidence="2">
    <location>
        <begin position="59"/>
        <end position="107"/>
    </location>
</feature>
<feature type="transmembrane region" description="Helical" evidence="1">
    <location>
        <begin position="107"/>
        <end position="128"/>
    </location>
</feature>
<evidence type="ECO:0000259" key="2">
    <source>
        <dbReference type="Pfam" id="PF14389"/>
    </source>
</evidence>
<dbReference type="AlphaFoldDB" id="A0AB40BP84"/>
<dbReference type="RefSeq" id="XP_039128964.1">
    <property type="nucleotide sequence ID" value="XM_039273030.1"/>
</dbReference>
<evidence type="ECO:0000313" key="4">
    <source>
        <dbReference type="RefSeq" id="XP_039128964.1"/>
    </source>
</evidence>
<protein>
    <submittedName>
        <fullName evidence="4">Uncharacterized protein LOC120265124</fullName>
    </submittedName>
</protein>
<keyword evidence="1" id="KW-0812">Transmembrane</keyword>
<organism evidence="3 4">
    <name type="scientific">Dioscorea cayennensis subsp. rotundata</name>
    <name type="common">White Guinea yam</name>
    <name type="synonym">Dioscorea rotundata</name>
    <dbReference type="NCBI Taxonomy" id="55577"/>
    <lineage>
        <taxon>Eukaryota</taxon>
        <taxon>Viridiplantae</taxon>
        <taxon>Streptophyta</taxon>
        <taxon>Embryophyta</taxon>
        <taxon>Tracheophyta</taxon>
        <taxon>Spermatophyta</taxon>
        <taxon>Magnoliopsida</taxon>
        <taxon>Liliopsida</taxon>
        <taxon>Dioscoreales</taxon>
        <taxon>Dioscoreaceae</taxon>
        <taxon>Dioscorea</taxon>
    </lineage>
</organism>
<evidence type="ECO:0000313" key="3">
    <source>
        <dbReference type="Proteomes" id="UP001515500"/>
    </source>
</evidence>
<keyword evidence="3" id="KW-1185">Reference proteome</keyword>
<keyword evidence="1" id="KW-0472">Membrane</keyword>
<evidence type="ECO:0000256" key="1">
    <source>
        <dbReference type="SAM" id="Phobius"/>
    </source>
</evidence>
<reference evidence="4" key="1">
    <citation type="submission" date="2025-08" db="UniProtKB">
        <authorList>
            <consortium name="RefSeq"/>
        </authorList>
    </citation>
    <scope>IDENTIFICATION</scope>
</reference>
<name>A0AB40BP84_DIOCR</name>
<dbReference type="InterPro" id="IPR025757">
    <property type="entry name" value="MIP1_Leuzipper"/>
</dbReference>
<accession>A0AB40BP84</accession>
<gene>
    <name evidence="4" type="primary">LOC120265124</name>
</gene>
<dbReference type="Proteomes" id="UP001515500">
    <property type="component" value="Chromosome 7"/>
</dbReference>
<dbReference type="Pfam" id="PF14389">
    <property type="entry name" value="Lzipper-MIP1"/>
    <property type="match status" value="1"/>
</dbReference>